<keyword evidence="11" id="KW-1185">Reference proteome</keyword>
<evidence type="ECO:0000259" key="9">
    <source>
        <dbReference type="Pfam" id="PF12704"/>
    </source>
</evidence>
<dbReference type="AlphaFoldDB" id="A0A2L2XDL5"/>
<evidence type="ECO:0000313" key="10">
    <source>
        <dbReference type="EMBL" id="GBF33813.1"/>
    </source>
</evidence>
<evidence type="ECO:0000256" key="4">
    <source>
        <dbReference type="ARBA" id="ARBA00022989"/>
    </source>
</evidence>
<feature type="transmembrane region" description="Helical" evidence="7">
    <location>
        <begin position="341"/>
        <end position="362"/>
    </location>
</feature>
<keyword evidence="2" id="KW-1003">Cell membrane</keyword>
<evidence type="ECO:0000256" key="7">
    <source>
        <dbReference type="SAM" id="Phobius"/>
    </source>
</evidence>
<dbReference type="Proteomes" id="UP000239549">
    <property type="component" value="Unassembled WGS sequence"/>
</dbReference>
<feature type="domain" description="ABC3 transporter permease C-terminal" evidence="8">
    <location>
        <begin position="255"/>
        <end position="369"/>
    </location>
</feature>
<dbReference type="GO" id="GO:0005886">
    <property type="term" value="C:plasma membrane"/>
    <property type="evidence" value="ECO:0007669"/>
    <property type="project" value="UniProtKB-SubCell"/>
</dbReference>
<dbReference type="InterPro" id="IPR003838">
    <property type="entry name" value="ABC3_permease_C"/>
</dbReference>
<proteinExistence type="inferred from homology"/>
<evidence type="ECO:0000256" key="6">
    <source>
        <dbReference type="ARBA" id="ARBA00038076"/>
    </source>
</evidence>
<keyword evidence="3 7" id="KW-0812">Transmembrane</keyword>
<keyword evidence="4 7" id="KW-1133">Transmembrane helix</keyword>
<feature type="domain" description="MacB-like periplasmic core" evidence="9">
    <location>
        <begin position="2"/>
        <end position="222"/>
    </location>
</feature>
<gene>
    <name evidence="10" type="ORF">DCCM_2924</name>
</gene>
<evidence type="ECO:0000256" key="5">
    <source>
        <dbReference type="ARBA" id="ARBA00023136"/>
    </source>
</evidence>
<organism evidence="10 11">
    <name type="scientific">Desulfocucumis palustris</name>
    <dbReference type="NCBI Taxonomy" id="1898651"/>
    <lineage>
        <taxon>Bacteria</taxon>
        <taxon>Bacillati</taxon>
        <taxon>Bacillota</taxon>
        <taxon>Clostridia</taxon>
        <taxon>Eubacteriales</taxon>
        <taxon>Desulfocucumaceae</taxon>
        <taxon>Desulfocucumis</taxon>
    </lineage>
</organism>
<accession>A0A2L2XDL5</accession>
<comment type="subcellular location">
    <subcellularLocation>
        <location evidence="1">Cell membrane</location>
        <topology evidence="1">Multi-pass membrane protein</topology>
    </subcellularLocation>
</comment>
<dbReference type="PANTHER" id="PTHR30572:SF4">
    <property type="entry name" value="ABC TRANSPORTER PERMEASE YTRF"/>
    <property type="match status" value="1"/>
</dbReference>
<dbReference type="GO" id="GO:0022857">
    <property type="term" value="F:transmembrane transporter activity"/>
    <property type="evidence" value="ECO:0007669"/>
    <property type="project" value="TreeGrafter"/>
</dbReference>
<dbReference type="Pfam" id="PF02687">
    <property type="entry name" value="FtsX"/>
    <property type="match status" value="1"/>
</dbReference>
<reference evidence="11" key="1">
    <citation type="submission" date="2018-02" db="EMBL/GenBank/DDBJ databases">
        <title>Genome sequence of Desulfocucumis palustris strain NAW-5.</title>
        <authorList>
            <person name="Watanabe M."/>
            <person name="Kojima H."/>
            <person name="Fukui M."/>
        </authorList>
    </citation>
    <scope>NUCLEOTIDE SEQUENCE [LARGE SCALE GENOMIC DNA]</scope>
    <source>
        <strain evidence="11">NAW-5</strain>
    </source>
</reference>
<name>A0A2L2XDL5_9FIRM</name>
<evidence type="ECO:0000256" key="2">
    <source>
        <dbReference type="ARBA" id="ARBA00022475"/>
    </source>
</evidence>
<sequence>MAVLGVAFGCALMTFLFSISSGMEKRMERTFNEVSGQIVISGRDSIFGGMLMGMGSSTIPGEYMDVVKGLPHIKEVFGQVSVILRPEAANVVMPLFGYDSLGDMGPAGAPFKNIIEGTVPSGPNEVIMGKSLKEYMELLDIPYEMGGIYRFTVTPGDNPYQFKELKVVGIYQSGNEILDGGFSADDKLARDIGNINDGRYSAIVAQVDDLEHVDAAVKDINHVTGGGKSLQVTVPRELLVPLKSLLNSLNNFLLAISLVAVVAGGLSISVVMLLSIIERRKEFGILKALGWKPGDVVFMVMVESVSLSVLGALLGVVMGYAGLSLAVKYMAVEIALLNWKVVSAVIFYGFLVGAVGGLYPAWRAKNTPPADIMRTL</sequence>
<evidence type="ECO:0000313" key="11">
    <source>
        <dbReference type="Proteomes" id="UP000239549"/>
    </source>
</evidence>
<comment type="similarity">
    <text evidence="6">Belongs to the ABC-4 integral membrane protein family.</text>
</comment>
<feature type="transmembrane region" description="Helical" evidence="7">
    <location>
        <begin position="296"/>
        <end position="321"/>
    </location>
</feature>
<dbReference type="PANTHER" id="PTHR30572">
    <property type="entry name" value="MEMBRANE COMPONENT OF TRANSPORTER-RELATED"/>
    <property type="match status" value="1"/>
</dbReference>
<dbReference type="Pfam" id="PF12704">
    <property type="entry name" value="MacB_PCD"/>
    <property type="match status" value="1"/>
</dbReference>
<evidence type="ECO:0000259" key="8">
    <source>
        <dbReference type="Pfam" id="PF02687"/>
    </source>
</evidence>
<evidence type="ECO:0000256" key="3">
    <source>
        <dbReference type="ARBA" id="ARBA00022692"/>
    </source>
</evidence>
<dbReference type="InterPro" id="IPR050250">
    <property type="entry name" value="Macrolide_Exporter_MacB"/>
</dbReference>
<feature type="transmembrane region" description="Helical" evidence="7">
    <location>
        <begin position="252"/>
        <end position="276"/>
    </location>
</feature>
<keyword evidence="5 7" id="KW-0472">Membrane</keyword>
<dbReference type="InterPro" id="IPR025857">
    <property type="entry name" value="MacB_PCD"/>
</dbReference>
<dbReference type="EMBL" id="BFAV01000121">
    <property type="protein sequence ID" value="GBF33813.1"/>
    <property type="molecule type" value="Genomic_DNA"/>
</dbReference>
<comment type="caution">
    <text evidence="10">The sequence shown here is derived from an EMBL/GenBank/DDBJ whole genome shotgun (WGS) entry which is preliminary data.</text>
</comment>
<evidence type="ECO:0000256" key="1">
    <source>
        <dbReference type="ARBA" id="ARBA00004651"/>
    </source>
</evidence>
<protein>
    <submittedName>
        <fullName evidence="10">ABC transporter permease protein</fullName>
    </submittedName>
</protein>